<evidence type="ECO:0000313" key="3">
    <source>
        <dbReference type="EMBL" id="WTU41161.1"/>
    </source>
</evidence>
<accession>A0AAU2GZ63</accession>
<sequence>MPFEDQLGDAMRSTGDGFVPQDSHALLDGALIRGRRRLARRRAATVTGSVVALAAVGLGGAWAVGLVGGSSGGSNGSGGAAASVAAPPKSTLPQGVSVGAEQMIKNLIALLPHGKTSAEQGSGTGGPDDKPKMPTASVVFDDGKGKGSIGISLSTIDPAGQGATGYVTCPSKAITDYDHCTAEVLPDGSRFMFFQGYEYPDRREETKSWRATLITPKGVLVDASEYNAAAEKGAKTSRVDPPLTGAQMKALVTAEVWKTTMAGAKVPRPEAVHPAEPSGASMQRELVASLPKGLKVVDQGNQGGYAFAVVDDGKGKSLVGINVQPGMGDVPLQGEVSTLPDGTRVGEEQRPGEKGGAGVVWWTVDTIRKNDLRVVISAFNTGNQHAPATRATPALTMSQLKAIALDPKWEKLT</sequence>
<keyword evidence="2" id="KW-1133">Transmembrane helix</keyword>
<reference evidence="3" key="1">
    <citation type="submission" date="2022-10" db="EMBL/GenBank/DDBJ databases">
        <title>The complete genomes of actinobacterial strains from the NBC collection.</title>
        <authorList>
            <person name="Joergensen T.S."/>
            <person name="Alvarez Arevalo M."/>
            <person name="Sterndorff E.B."/>
            <person name="Faurdal D."/>
            <person name="Vuksanovic O."/>
            <person name="Mourched A.-S."/>
            <person name="Charusanti P."/>
            <person name="Shaw S."/>
            <person name="Blin K."/>
            <person name="Weber T."/>
        </authorList>
    </citation>
    <scope>NUCLEOTIDE SEQUENCE</scope>
    <source>
        <strain evidence="3">NBC_00060</strain>
    </source>
</reference>
<name>A0AAU2GZ63_9ACTN</name>
<organism evidence="3">
    <name type="scientific">Streptomyces sp. NBC_00060</name>
    <dbReference type="NCBI Taxonomy" id="2975636"/>
    <lineage>
        <taxon>Bacteria</taxon>
        <taxon>Bacillati</taxon>
        <taxon>Actinomycetota</taxon>
        <taxon>Actinomycetes</taxon>
        <taxon>Kitasatosporales</taxon>
        <taxon>Streptomycetaceae</taxon>
        <taxon>Streptomyces</taxon>
    </lineage>
</organism>
<evidence type="ECO:0000256" key="1">
    <source>
        <dbReference type="SAM" id="MobiDB-lite"/>
    </source>
</evidence>
<dbReference type="EMBL" id="CP108253">
    <property type="protein sequence ID" value="WTU41161.1"/>
    <property type="molecule type" value="Genomic_DNA"/>
</dbReference>
<feature type="transmembrane region" description="Helical" evidence="2">
    <location>
        <begin position="43"/>
        <end position="64"/>
    </location>
</feature>
<gene>
    <name evidence="3" type="ORF">OHV25_16940</name>
</gene>
<protein>
    <submittedName>
        <fullName evidence="3">Uncharacterized protein</fullName>
    </submittedName>
</protein>
<keyword evidence="2" id="KW-0472">Membrane</keyword>
<feature type="compositionally biased region" description="Basic and acidic residues" evidence="1">
    <location>
        <begin position="344"/>
        <end position="353"/>
    </location>
</feature>
<dbReference type="AlphaFoldDB" id="A0AAU2GZ63"/>
<keyword evidence="2" id="KW-0812">Transmembrane</keyword>
<proteinExistence type="predicted"/>
<evidence type="ECO:0000256" key="2">
    <source>
        <dbReference type="SAM" id="Phobius"/>
    </source>
</evidence>
<feature type="region of interest" description="Disordered" evidence="1">
    <location>
        <begin position="329"/>
        <end position="356"/>
    </location>
</feature>